<feature type="region of interest" description="Disordered" evidence="1">
    <location>
        <begin position="17"/>
        <end position="73"/>
    </location>
</feature>
<name>A0A915JJB4_ROMCU</name>
<evidence type="ECO:0000313" key="3">
    <source>
        <dbReference type="WBParaSite" id="nRc.2.0.1.t26161-RA"/>
    </source>
</evidence>
<dbReference type="Proteomes" id="UP000887565">
    <property type="component" value="Unplaced"/>
</dbReference>
<evidence type="ECO:0000256" key="1">
    <source>
        <dbReference type="SAM" id="MobiDB-lite"/>
    </source>
</evidence>
<feature type="compositionally biased region" description="Gly residues" evidence="1">
    <location>
        <begin position="57"/>
        <end position="73"/>
    </location>
</feature>
<reference evidence="3" key="1">
    <citation type="submission" date="2022-11" db="UniProtKB">
        <authorList>
            <consortium name="WormBaseParasite"/>
        </authorList>
    </citation>
    <scope>IDENTIFICATION</scope>
</reference>
<keyword evidence="2" id="KW-1185">Reference proteome</keyword>
<sequence length="73" mass="7821">MADDLMLQRKYNAQERGQNYKFDHSAMKKRRSWKDGAERGGAEGCRAERDGAERGGAKSGGAEMGGAAKGGAE</sequence>
<proteinExistence type="predicted"/>
<feature type="compositionally biased region" description="Basic and acidic residues" evidence="1">
    <location>
        <begin position="33"/>
        <end position="56"/>
    </location>
</feature>
<evidence type="ECO:0000313" key="2">
    <source>
        <dbReference type="Proteomes" id="UP000887565"/>
    </source>
</evidence>
<dbReference type="AlphaFoldDB" id="A0A915JJB4"/>
<dbReference type="WBParaSite" id="nRc.2.0.1.t26161-RA">
    <property type="protein sequence ID" value="nRc.2.0.1.t26161-RA"/>
    <property type="gene ID" value="nRc.2.0.1.g26161"/>
</dbReference>
<organism evidence="2 3">
    <name type="scientific">Romanomermis culicivorax</name>
    <name type="common">Nematode worm</name>
    <dbReference type="NCBI Taxonomy" id="13658"/>
    <lineage>
        <taxon>Eukaryota</taxon>
        <taxon>Metazoa</taxon>
        <taxon>Ecdysozoa</taxon>
        <taxon>Nematoda</taxon>
        <taxon>Enoplea</taxon>
        <taxon>Dorylaimia</taxon>
        <taxon>Mermithida</taxon>
        <taxon>Mermithoidea</taxon>
        <taxon>Mermithidae</taxon>
        <taxon>Romanomermis</taxon>
    </lineage>
</organism>
<accession>A0A915JJB4</accession>
<protein>
    <submittedName>
        <fullName evidence="3">Uncharacterized protein</fullName>
    </submittedName>
</protein>